<feature type="transmembrane region" description="Helical" evidence="6">
    <location>
        <begin position="233"/>
        <end position="256"/>
    </location>
</feature>
<dbReference type="InterPro" id="IPR036259">
    <property type="entry name" value="MFS_trans_sf"/>
</dbReference>
<evidence type="ECO:0000313" key="8">
    <source>
        <dbReference type="Proteomes" id="UP001610432"/>
    </source>
</evidence>
<comment type="subcellular location">
    <subcellularLocation>
        <location evidence="1">Membrane</location>
        <topology evidence="1">Multi-pass membrane protein</topology>
    </subcellularLocation>
</comment>
<feature type="transmembrane region" description="Helical" evidence="6">
    <location>
        <begin position="198"/>
        <end position="221"/>
    </location>
</feature>
<dbReference type="PANTHER" id="PTHR43791:SF36">
    <property type="entry name" value="TRANSPORTER, PUTATIVE (AFU_ORTHOLOGUE AFUA_6G08340)-RELATED"/>
    <property type="match status" value="1"/>
</dbReference>
<keyword evidence="4 6" id="KW-1133">Transmembrane helix</keyword>
<feature type="transmembrane region" description="Helical" evidence="6">
    <location>
        <begin position="291"/>
        <end position="311"/>
    </location>
</feature>
<dbReference type="RefSeq" id="XP_070880642.1">
    <property type="nucleotide sequence ID" value="XM_071034048.1"/>
</dbReference>
<dbReference type="Pfam" id="PF07690">
    <property type="entry name" value="MFS_1"/>
    <property type="match status" value="1"/>
</dbReference>
<evidence type="ECO:0000256" key="5">
    <source>
        <dbReference type="ARBA" id="ARBA00023136"/>
    </source>
</evidence>
<keyword evidence="3 6" id="KW-0812">Transmembrane</keyword>
<evidence type="ECO:0000256" key="4">
    <source>
        <dbReference type="ARBA" id="ARBA00022989"/>
    </source>
</evidence>
<keyword evidence="5 6" id="KW-0472">Membrane</keyword>
<dbReference type="EMBL" id="JBFXLQ010000086">
    <property type="protein sequence ID" value="KAL2860748.1"/>
    <property type="molecule type" value="Genomic_DNA"/>
</dbReference>
<accession>A0ABR4L876</accession>
<evidence type="ECO:0000256" key="6">
    <source>
        <dbReference type="SAM" id="Phobius"/>
    </source>
</evidence>
<proteinExistence type="predicted"/>
<feature type="transmembrane region" description="Helical" evidence="6">
    <location>
        <begin position="26"/>
        <end position="43"/>
    </location>
</feature>
<dbReference type="GeneID" id="98149120"/>
<keyword evidence="2" id="KW-0813">Transport</keyword>
<feature type="transmembrane region" description="Helical" evidence="6">
    <location>
        <begin position="88"/>
        <end position="106"/>
    </location>
</feature>
<dbReference type="Gene3D" id="1.20.1250.20">
    <property type="entry name" value="MFS general substrate transporter like domains"/>
    <property type="match status" value="2"/>
</dbReference>
<keyword evidence="8" id="KW-1185">Reference proteome</keyword>
<sequence length="416" mass="45762">MEKPGGDAVHLNHIPDGNDCHLLRKIDFFLMPLLIITFMLQYVDKVILNGASQFGIIEDLDLYTVQGYTPGPDPQPVLDLQRYSNATLIFYWGCVTGLLPAAWLAQRLPIGRYLACTVIAWGVVVMLTVVVGGYHGFLAQRFFQGVVECANPASAKFLKPEERLAAVERIRLEQTGIENKEFKLYQIKELLRDPVTWILLPTTFCLHFANGGISGFGSVIISSFGYSSFQSVLMTGAVGGGVFVTCSIVGITGTFFKDCRTWLVIACEACVVLGACLMWKLNWDTQRAGAIFGFVICGCFAGGYMMILALAGANIAGHTKKTFISGLLWCAWAISNGVAPLTIKKPEAEEHYPTCFLAIIVTAAVAICGAALLRGYLMLENKRRDREYGPVDQAAAMRLGFEDKTDRENELFRYSL</sequence>
<comment type="caution">
    <text evidence="7">The sequence shown here is derived from an EMBL/GenBank/DDBJ whole genome shotgun (WGS) entry which is preliminary data.</text>
</comment>
<dbReference type="InterPro" id="IPR011701">
    <property type="entry name" value="MFS"/>
</dbReference>
<evidence type="ECO:0000313" key="7">
    <source>
        <dbReference type="EMBL" id="KAL2860748.1"/>
    </source>
</evidence>
<dbReference type="SUPFAM" id="SSF103473">
    <property type="entry name" value="MFS general substrate transporter"/>
    <property type="match status" value="1"/>
</dbReference>
<feature type="transmembrane region" description="Helical" evidence="6">
    <location>
        <begin position="355"/>
        <end position="377"/>
    </location>
</feature>
<dbReference type="PANTHER" id="PTHR43791">
    <property type="entry name" value="PERMEASE-RELATED"/>
    <property type="match status" value="1"/>
</dbReference>
<gene>
    <name evidence="7" type="ORF">BJX67DRAFT_386342</name>
</gene>
<name>A0ABR4L876_9EURO</name>
<dbReference type="Proteomes" id="UP001610432">
    <property type="component" value="Unassembled WGS sequence"/>
</dbReference>
<protein>
    <submittedName>
        <fullName evidence="7">Major facilitator superfamily domain-containing protein</fullName>
    </submittedName>
</protein>
<feature type="transmembrane region" description="Helical" evidence="6">
    <location>
        <begin position="323"/>
        <end position="343"/>
    </location>
</feature>
<organism evidence="7 8">
    <name type="scientific">Aspergillus lucknowensis</name>
    <dbReference type="NCBI Taxonomy" id="176173"/>
    <lineage>
        <taxon>Eukaryota</taxon>
        <taxon>Fungi</taxon>
        <taxon>Dikarya</taxon>
        <taxon>Ascomycota</taxon>
        <taxon>Pezizomycotina</taxon>
        <taxon>Eurotiomycetes</taxon>
        <taxon>Eurotiomycetidae</taxon>
        <taxon>Eurotiales</taxon>
        <taxon>Aspergillaceae</taxon>
        <taxon>Aspergillus</taxon>
        <taxon>Aspergillus subgen. Nidulantes</taxon>
    </lineage>
</organism>
<evidence type="ECO:0000256" key="1">
    <source>
        <dbReference type="ARBA" id="ARBA00004141"/>
    </source>
</evidence>
<evidence type="ECO:0000256" key="2">
    <source>
        <dbReference type="ARBA" id="ARBA00022448"/>
    </source>
</evidence>
<feature type="transmembrane region" description="Helical" evidence="6">
    <location>
        <begin position="262"/>
        <end position="279"/>
    </location>
</feature>
<evidence type="ECO:0000256" key="3">
    <source>
        <dbReference type="ARBA" id="ARBA00022692"/>
    </source>
</evidence>
<reference evidence="7 8" key="1">
    <citation type="submission" date="2024-07" db="EMBL/GenBank/DDBJ databases">
        <title>Section-level genome sequencing and comparative genomics of Aspergillus sections Usti and Cavernicolus.</title>
        <authorList>
            <consortium name="Lawrence Berkeley National Laboratory"/>
            <person name="Nybo J.L."/>
            <person name="Vesth T.C."/>
            <person name="Theobald S."/>
            <person name="Frisvad J.C."/>
            <person name="Larsen T.O."/>
            <person name="Kjaerboelling I."/>
            <person name="Rothschild-Mancinelli K."/>
            <person name="Lyhne E.K."/>
            <person name="Kogle M.E."/>
            <person name="Barry K."/>
            <person name="Clum A."/>
            <person name="Na H."/>
            <person name="Ledsgaard L."/>
            <person name="Lin J."/>
            <person name="Lipzen A."/>
            <person name="Kuo A."/>
            <person name="Riley R."/>
            <person name="Mondo S."/>
            <person name="Labutti K."/>
            <person name="Haridas S."/>
            <person name="Pangalinan J."/>
            <person name="Salamov A.A."/>
            <person name="Simmons B.A."/>
            <person name="Magnuson J.K."/>
            <person name="Chen J."/>
            <person name="Drula E."/>
            <person name="Henrissat B."/>
            <person name="Wiebenga A."/>
            <person name="Lubbers R.J."/>
            <person name="Gomes A.C."/>
            <person name="Macurrencykelacurrency M.R."/>
            <person name="Stajich J."/>
            <person name="Grigoriev I.V."/>
            <person name="Mortensen U.H."/>
            <person name="De Vries R.P."/>
            <person name="Baker S.E."/>
            <person name="Andersen M.R."/>
        </authorList>
    </citation>
    <scope>NUCLEOTIDE SEQUENCE [LARGE SCALE GENOMIC DNA]</scope>
    <source>
        <strain evidence="7 8">CBS 449.75</strain>
    </source>
</reference>
<feature type="transmembrane region" description="Helical" evidence="6">
    <location>
        <begin position="113"/>
        <end position="134"/>
    </location>
</feature>